<accession>A0A9K3GZG1</accession>
<name>A0A9K3GZG1_HELAN</name>
<reference evidence="1" key="2">
    <citation type="submission" date="2020-06" db="EMBL/GenBank/DDBJ databases">
        <title>Helianthus annuus Genome sequencing and assembly Release 2.</title>
        <authorList>
            <person name="Gouzy J."/>
            <person name="Langlade N."/>
            <person name="Munos S."/>
        </authorList>
    </citation>
    <scope>NUCLEOTIDE SEQUENCE</scope>
    <source>
        <tissue evidence="1">Leaves</tissue>
    </source>
</reference>
<dbReference type="EMBL" id="MNCJ02000331">
    <property type="protein sequence ID" value="KAF5760826.1"/>
    <property type="molecule type" value="Genomic_DNA"/>
</dbReference>
<sequence length="64" mass="6948">MLIKINADPRYSLEKAITIEVMGVKNFIVTDVSLTDDLSVITALSPSYISGTVISVVNSSYKLI</sequence>
<comment type="caution">
    <text evidence="1">The sequence shown here is derived from an EMBL/GenBank/DDBJ whole genome shotgun (WGS) entry which is preliminary data.</text>
</comment>
<dbReference type="Proteomes" id="UP000215914">
    <property type="component" value="Unassembled WGS sequence"/>
</dbReference>
<protein>
    <submittedName>
        <fullName evidence="1">Uncharacterized protein</fullName>
    </submittedName>
</protein>
<dbReference type="AlphaFoldDB" id="A0A9K3GZG1"/>
<evidence type="ECO:0000313" key="1">
    <source>
        <dbReference type="EMBL" id="KAF5760826.1"/>
    </source>
</evidence>
<gene>
    <name evidence="1" type="ORF">HanXRQr2_Chr16g0757951</name>
</gene>
<keyword evidence="2" id="KW-1185">Reference proteome</keyword>
<proteinExistence type="predicted"/>
<organism evidence="1 2">
    <name type="scientific">Helianthus annuus</name>
    <name type="common">Common sunflower</name>
    <dbReference type="NCBI Taxonomy" id="4232"/>
    <lineage>
        <taxon>Eukaryota</taxon>
        <taxon>Viridiplantae</taxon>
        <taxon>Streptophyta</taxon>
        <taxon>Embryophyta</taxon>
        <taxon>Tracheophyta</taxon>
        <taxon>Spermatophyta</taxon>
        <taxon>Magnoliopsida</taxon>
        <taxon>eudicotyledons</taxon>
        <taxon>Gunneridae</taxon>
        <taxon>Pentapetalae</taxon>
        <taxon>asterids</taxon>
        <taxon>campanulids</taxon>
        <taxon>Asterales</taxon>
        <taxon>Asteraceae</taxon>
        <taxon>Asteroideae</taxon>
        <taxon>Heliantheae alliance</taxon>
        <taxon>Heliantheae</taxon>
        <taxon>Helianthus</taxon>
    </lineage>
</organism>
<dbReference type="Gramene" id="mRNA:HanXRQr2_Chr16g0757951">
    <property type="protein sequence ID" value="mRNA:HanXRQr2_Chr16g0757951"/>
    <property type="gene ID" value="HanXRQr2_Chr16g0757951"/>
</dbReference>
<evidence type="ECO:0000313" key="2">
    <source>
        <dbReference type="Proteomes" id="UP000215914"/>
    </source>
</evidence>
<reference evidence="1" key="1">
    <citation type="journal article" date="2017" name="Nature">
        <title>The sunflower genome provides insights into oil metabolism, flowering and Asterid evolution.</title>
        <authorList>
            <person name="Badouin H."/>
            <person name="Gouzy J."/>
            <person name="Grassa C.J."/>
            <person name="Murat F."/>
            <person name="Staton S.E."/>
            <person name="Cottret L."/>
            <person name="Lelandais-Briere C."/>
            <person name="Owens G.L."/>
            <person name="Carrere S."/>
            <person name="Mayjonade B."/>
            <person name="Legrand L."/>
            <person name="Gill N."/>
            <person name="Kane N.C."/>
            <person name="Bowers J.E."/>
            <person name="Hubner S."/>
            <person name="Bellec A."/>
            <person name="Berard A."/>
            <person name="Berges H."/>
            <person name="Blanchet N."/>
            <person name="Boniface M.C."/>
            <person name="Brunel D."/>
            <person name="Catrice O."/>
            <person name="Chaidir N."/>
            <person name="Claudel C."/>
            <person name="Donnadieu C."/>
            <person name="Faraut T."/>
            <person name="Fievet G."/>
            <person name="Helmstetter N."/>
            <person name="King M."/>
            <person name="Knapp S.J."/>
            <person name="Lai Z."/>
            <person name="Le Paslier M.C."/>
            <person name="Lippi Y."/>
            <person name="Lorenzon L."/>
            <person name="Mandel J.R."/>
            <person name="Marage G."/>
            <person name="Marchand G."/>
            <person name="Marquand E."/>
            <person name="Bret-Mestries E."/>
            <person name="Morien E."/>
            <person name="Nambeesan S."/>
            <person name="Nguyen T."/>
            <person name="Pegot-Espagnet P."/>
            <person name="Pouilly N."/>
            <person name="Raftis F."/>
            <person name="Sallet E."/>
            <person name="Schiex T."/>
            <person name="Thomas J."/>
            <person name="Vandecasteele C."/>
            <person name="Vares D."/>
            <person name="Vear F."/>
            <person name="Vautrin S."/>
            <person name="Crespi M."/>
            <person name="Mangin B."/>
            <person name="Burke J.M."/>
            <person name="Salse J."/>
            <person name="Munos S."/>
            <person name="Vincourt P."/>
            <person name="Rieseberg L.H."/>
            <person name="Langlade N.B."/>
        </authorList>
    </citation>
    <scope>NUCLEOTIDE SEQUENCE</scope>
    <source>
        <tissue evidence="1">Leaves</tissue>
    </source>
</reference>